<dbReference type="EMBL" id="JAATIQ010000130">
    <property type="protein sequence ID" value="KAF4379258.1"/>
    <property type="molecule type" value="Genomic_DNA"/>
</dbReference>
<evidence type="ECO:0000313" key="2">
    <source>
        <dbReference type="Proteomes" id="UP000583929"/>
    </source>
</evidence>
<dbReference type="Proteomes" id="UP000583929">
    <property type="component" value="Unassembled WGS sequence"/>
</dbReference>
<gene>
    <name evidence="1" type="ORF">G4B88_010652</name>
</gene>
<sequence length="92" mass="9994">MVLRFRGKTKKISMTGRIGCAVAAVIRDSAGCLVAAETGFQHGYGSVLLFECMAIRLGVRLVQRMQAKPFIITSNNLITAVNNLQSRQAPRA</sequence>
<reference evidence="1 2" key="1">
    <citation type="journal article" date="2020" name="bioRxiv">
        <title>Sequence and annotation of 42 cannabis genomes reveals extensive copy number variation in cannabinoid synthesis and pathogen resistance genes.</title>
        <authorList>
            <person name="Mckernan K.J."/>
            <person name="Helbert Y."/>
            <person name="Kane L.T."/>
            <person name="Ebling H."/>
            <person name="Zhang L."/>
            <person name="Liu B."/>
            <person name="Eaton Z."/>
            <person name="Mclaughlin S."/>
            <person name="Kingan S."/>
            <person name="Baybayan P."/>
            <person name="Concepcion G."/>
            <person name="Jordan M."/>
            <person name="Riva A."/>
            <person name="Barbazuk W."/>
            <person name="Harkins T."/>
        </authorList>
    </citation>
    <scope>NUCLEOTIDE SEQUENCE [LARGE SCALE GENOMIC DNA]</scope>
    <source>
        <strain evidence="2">cv. Jamaican Lion 4</strain>
        <tissue evidence="1">Leaf</tissue>
    </source>
</reference>
<comment type="caution">
    <text evidence="1">The sequence shown here is derived from an EMBL/GenBank/DDBJ whole genome shotgun (WGS) entry which is preliminary data.</text>
</comment>
<protein>
    <recommendedName>
        <fullName evidence="3">RNase H type-1 domain-containing protein</fullName>
    </recommendedName>
</protein>
<keyword evidence="2" id="KW-1185">Reference proteome</keyword>
<dbReference type="AlphaFoldDB" id="A0A7J6G8V9"/>
<evidence type="ECO:0000313" key="1">
    <source>
        <dbReference type="EMBL" id="KAF4379258.1"/>
    </source>
</evidence>
<evidence type="ECO:0008006" key="3">
    <source>
        <dbReference type="Google" id="ProtNLM"/>
    </source>
</evidence>
<accession>A0A7J6G8V9</accession>
<proteinExistence type="predicted"/>
<name>A0A7J6G8V9_CANSA</name>
<organism evidence="1 2">
    <name type="scientific">Cannabis sativa</name>
    <name type="common">Hemp</name>
    <name type="synonym">Marijuana</name>
    <dbReference type="NCBI Taxonomy" id="3483"/>
    <lineage>
        <taxon>Eukaryota</taxon>
        <taxon>Viridiplantae</taxon>
        <taxon>Streptophyta</taxon>
        <taxon>Embryophyta</taxon>
        <taxon>Tracheophyta</taxon>
        <taxon>Spermatophyta</taxon>
        <taxon>Magnoliopsida</taxon>
        <taxon>eudicotyledons</taxon>
        <taxon>Gunneridae</taxon>
        <taxon>Pentapetalae</taxon>
        <taxon>rosids</taxon>
        <taxon>fabids</taxon>
        <taxon>Rosales</taxon>
        <taxon>Cannabaceae</taxon>
        <taxon>Cannabis</taxon>
    </lineage>
</organism>